<dbReference type="AlphaFoldDB" id="A0A644WUK0"/>
<evidence type="ECO:0000259" key="1">
    <source>
        <dbReference type="Pfam" id="PF18962"/>
    </source>
</evidence>
<dbReference type="NCBIfam" id="TIGR04183">
    <property type="entry name" value="Por_Secre_tail"/>
    <property type="match status" value="1"/>
</dbReference>
<dbReference type="InterPro" id="IPR026444">
    <property type="entry name" value="Secre_tail"/>
</dbReference>
<accession>A0A644WUK0</accession>
<name>A0A644WUK0_9ZZZZ</name>
<gene>
    <name evidence="2" type="ORF">SDC9_52025</name>
</gene>
<reference evidence="2" key="1">
    <citation type="submission" date="2019-08" db="EMBL/GenBank/DDBJ databases">
        <authorList>
            <person name="Kucharzyk K."/>
            <person name="Murdoch R.W."/>
            <person name="Higgins S."/>
            <person name="Loffler F."/>
        </authorList>
    </citation>
    <scope>NUCLEOTIDE SEQUENCE</scope>
</reference>
<organism evidence="2">
    <name type="scientific">bioreactor metagenome</name>
    <dbReference type="NCBI Taxonomy" id="1076179"/>
    <lineage>
        <taxon>unclassified sequences</taxon>
        <taxon>metagenomes</taxon>
        <taxon>ecological metagenomes</taxon>
    </lineage>
</organism>
<comment type="caution">
    <text evidence="2">The sequence shown here is derived from an EMBL/GenBank/DDBJ whole genome shotgun (WGS) entry which is preliminary data.</text>
</comment>
<evidence type="ECO:0000313" key="2">
    <source>
        <dbReference type="EMBL" id="MPM05734.1"/>
    </source>
</evidence>
<protein>
    <recommendedName>
        <fullName evidence="1">Secretion system C-terminal sorting domain-containing protein</fullName>
    </recommendedName>
</protein>
<proteinExistence type="predicted"/>
<sequence>MKKSLLLFVAMLGISMLSFGQLDTVIGFTFPVQTGIDSLNANYGDTLNLGYDIRFESESAGTQDSITLTNGVTDYAATANSWENGADDKYFSIKFKTGYYTNLVLYAKMRCGGTNPGPKYFKVQYRISSSGTWTDVCTDTVTVANDWTTGVIDGWNLPSETWNASQSVYVRFLSITNETPAGATVDSLGIVKIDDIFVVGLNNTAIGENSLMNTRVFPNPANDVLNIENNESVSVLYIFSTDGRVVSQISNPGQSIDISNLAAGHYMLRMVAGDNAVKTQSLIVE</sequence>
<feature type="domain" description="Secretion system C-terminal sorting" evidence="1">
    <location>
        <begin position="216"/>
        <end position="283"/>
    </location>
</feature>
<dbReference type="Pfam" id="PF18962">
    <property type="entry name" value="Por_Secre_tail"/>
    <property type="match status" value="1"/>
</dbReference>
<dbReference type="EMBL" id="VSSQ01001160">
    <property type="protein sequence ID" value="MPM05734.1"/>
    <property type="molecule type" value="Genomic_DNA"/>
</dbReference>